<accession>A0A177CCF0</accession>
<dbReference type="GeneID" id="28771079"/>
<dbReference type="AlphaFoldDB" id="A0A177CCF0"/>
<dbReference type="InParanoid" id="A0A177CCF0"/>
<proteinExistence type="predicted"/>
<evidence type="ECO:0000313" key="2">
    <source>
        <dbReference type="EMBL" id="OAG05315.1"/>
    </source>
</evidence>
<gene>
    <name evidence="2" type="ORF">CC84DRAFT_834674</name>
</gene>
<feature type="signal peptide" evidence="1">
    <location>
        <begin position="1"/>
        <end position="22"/>
    </location>
</feature>
<reference evidence="2 3" key="1">
    <citation type="submission" date="2016-05" db="EMBL/GenBank/DDBJ databases">
        <title>Comparative analysis of secretome profiles of manganese(II)-oxidizing ascomycete fungi.</title>
        <authorList>
            <consortium name="DOE Joint Genome Institute"/>
            <person name="Zeiner C.A."/>
            <person name="Purvine S.O."/>
            <person name="Zink E.M."/>
            <person name="Wu S."/>
            <person name="Pasa-Tolic L."/>
            <person name="Chaput D.L."/>
            <person name="Haridas S."/>
            <person name="Grigoriev I.V."/>
            <person name="Santelli C.M."/>
            <person name="Hansel C.M."/>
        </authorList>
    </citation>
    <scope>NUCLEOTIDE SEQUENCE [LARGE SCALE GENOMIC DNA]</scope>
    <source>
        <strain evidence="2 3">AP3s5-JAC2a</strain>
    </source>
</reference>
<keyword evidence="1" id="KW-0732">Signal</keyword>
<name>A0A177CCF0_9PLEO</name>
<feature type="chain" id="PRO_5008058006" evidence="1">
    <location>
        <begin position="23"/>
        <end position="91"/>
    </location>
</feature>
<dbReference type="RefSeq" id="XP_018035680.1">
    <property type="nucleotide sequence ID" value="XM_018187593.1"/>
</dbReference>
<dbReference type="EMBL" id="KV441553">
    <property type="protein sequence ID" value="OAG05315.1"/>
    <property type="molecule type" value="Genomic_DNA"/>
</dbReference>
<dbReference type="Proteomes" id="UP000077069">
    <property type="component" value="Unassembled WGS sequence"/>
</dbReference>
<protein>
    <submittedName>
        <fullName evidence="2">Uncharacterized protein</fullName>
    </submittedName>
</protein>
<evidence type="ECO:0000256" key="1">
    <source>
        <dbReference type="SAM" id="SignalP"/>
    </source>
</evidence>
<organism evidence="2 3">
    <name type="scientific">Paraphaeosphaeria sporulosa</name>
    <dbReference type="NCBI Taxonomy" id="1460663"/>
    <lineage>
        <taxon>Eukaryota</taxon>
        <taxon>Fungi</taxon>
        <taxon>Dikarya</taxon>
        <taxon>Ascomycota</taxon>
        <taxon>Pezizomycotina</taxon>
        <taxon>Dothideomycetes</taxon>
        <taxon>Pleosporomycetidae</taxon>
        <taxon>Pleosporales</taxon>
        <taxon>Massarineae</taxon>
        <taxon>Didymosphaeriaceae</taxon>
        <taxon>Paraphaeosphaeria</taxon>
    </lineage>
</organism>
<evidence type="ECO:0000313" key="3">
    <source>
        <dbReference type="Proteomes" id="UP000077069"/>
    </source>
</evidence>
<sequence length="91" mass="10008">MLIWPHTCRLCRKLRLAGLACALVRPTPYRGASELDLESKSYAYILKIESSNQLALSLRRCVRGLPHPMLGGGVHIIVVLLARLLNTGTGN</sequence>
<keyword evidence="3" id="KW-1185">Reference proteome</keyword>